<evidence type="ECO:0000256" key="7">
    <source>
        <dbReference type="SAM" id="Phobius"/>
    </source>
</evidence>
<keyword evidence="3 7" id="KW-0812">Transmembrane</keyword>
<feature type="transmembrane region" description="Helical" evidence="7">
    <location>
        <begin position="251"/>
        <end position="271"/>
    </location>
</feature>
<dbReference type="PATRIC" id="fig|1123501.6.peg.2675"/>
<evidence type="ECO:0000313" key="9">
    <source>
        <dbReference type="Proteomes" id="UP000035100"/>
    </source>
</evidence>
<sequence length="300" mass="32391">MLARMKDYGSTFLKVWFVADRVHLGLIAAGVAFFAMFALFPALAAVIAIFGLVADPIVIQTQLELVRELIPPDAYDALFSQLENLLSARPETLTFATVLSLSVALFSARAGVAALMLGLNSVYDRPVRGGLRHILAAITMTFSLIGVALTALLMVVVAPVVIAHVPLPWRAAAVLELLRWLIAFMVLLAGLGILYRFGPNRREARPSWVTPGALVVIVLWLAASTGFSLYLSNFGRYNEVYGSIGAAAAMLMWLYISAYLILFGAALNVAIEKRGLAREGPRPTELEHPEPGSQESPLGS</sequence>
<keyword evidence="4 7" id="KW-1133">Transmembrane helix</keyword>
<keyword evidence="9" id="KW-1185">Reference proteome</keyword>
<dbReference type="PANTHER" id="PTHR30213:SF0">
    <property type="entry name" value="UPF0761 MEMBRANE PROTEIN YIHY"/>
    <property type="match status" value="1"/>
</dbReference>
<dbReference type="AlphaFoldDB" id="A0A0D0NKI7"/>
<feature type="compositionally biased region" description="Basic and acidic residues" evidence="6">
    <location>
        <begin position="278"/>
        <end position="290"/>
    </location>
</feature>
<dbReference type="PIRSF" id="PIRSF035875">
    <property type="entry name" value="RNase_BN"/>
    <property type="match status" value="1"/>
</dbReference>
<accession>A0A0D0NKI7</accession>
<name>A0A0D0NKI7_9RHOB</name>
<proteinExistence type="predicted"/>
<dbReference type="eggNOG" id="COG1295">
    <property type="taxonomic scope" value="Bacteria"/>
</dbReference>
<keyword evidence="5 7" id="KW-0472">Membrane</keyword>
<dbReference type="STRING" id="1123501.Wenmar_02563"/>
<feature type="transmembrane region" description="Helical" evidence="7">
    <location>
        <begin position="21"/>
        <end position="54"/>
    </location>
</feature>
<feature type="transmembrane region" description="Helical" evidence="7">
    <location>
        <begin position="209"/>
        <end position="231"/>
    </location>
</feature>
<dbReference type="RefSeq" id="WP_229666014.1">
    <property type="nucleotide sequence ID" value="NZ_KB902277.1"/>
</dbReference>
<comment type="caution">
    <text evidence="8">The sequence shown here is derived from an EMBL/GenBank/DDBJ whole genome shotgun (WGS) entry which is preliminary data.</text>
</comment>
<feature type="transmembrane region" description="Helical" evidence="7">
    <location>
        <begin position="95"/>
        <end position="122"/>
    </location>
</feature>
<reference evidence="8 9" key="1">
    <citation type="submission" date="2013-01" db="EMBL/GenBank/DDBJ databases">
        <authorList>
            <person name="Fiebig A."/>
            <person name="Goeker M."/>
            <person name="Klenk H.-P.P."/>
        </authorList>
    </citation>
    <scope>NUCLEOTIDE SEQUENCE [LARGE SCALE GENOMIC DNA]</scope>
    <source>
        <strain evidence="8 9">DSM 24838</strain>
    </source>
</reference>
<evidence type="ECO:0000256" key="3">
    <source>
        <dbReference type="ARBA" id="ARBA00022692"/>
    </source>
</evidence>
<dbReference type="InterPro" id="IPR017039">
    <property type="entry name" value="Virul_fac_BrkB"/>
</dbReference>
<dbReference type="GO" id="GO:0005886">
    <property type="term" value="C:plasma membrane"/>
    <property type="evidence" value="ECO:0007669"/>
    <property type="project" value="UniProtKB-SubCell"/>
</dbReference>
<dbReference type="PANTHER" id="PTHR30213">
    <property type="entry name" value="INNER MEMBRANE PROTEIN YHJD"/>
    <property type="match status" value="1"/>
</dbReference>
<dbReference type="Proteomes" id="UP000035100">
    <property type="component" value="Unassembled WGS sequence"/>
</dbReference>
<feature type="transmembrane region" description="Helical" evidence="7">
    <location>
        <begin position="177"/>
        <end position="197"/>
    </location>
</feature>
<evidence type="ECO:0000256" key="2">
    <source>
        <dbReference type="ARBA" id="ARBA00022475"/>
    </source>
</evidence>
<feature type="transmembrane region" description="Helical" evidence="7">
    <location>
        <begin position="134"/>
        <end position="165"/>
    </location>
</feature>
<evidence type="ECO:0000256" key="5">
    <source>
        <dbReference type="ARBA" id="ARBA00023136"/>
    </source>
</evidence>
<evidence type="ECO:0000313" key="8">
    <source>
        <dbReference type="EMBL" id="KIQ68835.1"/>
    </source>
</evidence>
<dbReference type="EMBL" id="AONG01000012">
    <property type="protein sequence ID" value="KIQ68835.1"/>
    <property type="molecule type" value="Genomic_DNA"/>
</dbReference>
<feature type="region of interest" description="Disordered" evidence="6">
    <location>
        <begin position="278"/>
        <end position="300"/>
    </location>
</feature>
<keyword evidence="2" id="KW-1003">Cell membrane</keyword>
<evidence type="ECO:0000256" key="1">
    <source>
        <dbReference type="ARBA" id="ARBA00004651"/>
    </source>
</evidence>
<comment type="subcellular location">
    <subcellularLocation>
        <location evidence="1">Cell membrane</location>
        <topology evidence="1">Multi-pass membrane protein</topology>
    </subcellularLocation>
</comment>
<evidence type="ECO:0000256" key="6">
    <source>
        <dbReference type="SAM" id="MobiDB-lite"/>
    </source>
</evidence>
<organism evidence="8 9">
    <name type="scientific">Wenxinia marina DSM 24838</name>
    <dbReference type="NCBI Taxonomy" id="1123501"/>
    <lineage>
        <taxon>Bacteria</taxon>
        <taxon>Pseudomonadati</taxon>
        <taxon>Pseudomonadota</taxon>
        <taxon>Alphaproteobacteria</taxon>
        <taxon>Rhodobacterales</taxon>
        <taxon>Roseobacteraceae</taxon>
        <taxon>Wenxinia</taxon>
    </lineage>
</organism>
<protein>
    <submittedName>
        <fullName evidence="8">Putative membrane protein</fullName>
    </submittedName>
</protein>
<dbReference type="Pfam" id="PF03631">
    <property type="entry name" value="Virul_fac_BrkB"/>
    <property type="match status" value="1"/>
</dbReference>
<evidence type="ECO:0000256" key="4">
    <source>
        <dbReference type="ARBA" id="ARBA00022989"/>
    </source>
</evidence>
<dbReference type="NCBIfam" id="TIGR00765">
    <property type="entry name" value="yihY_not_rbn"/>
    <property type="match status" value="1"/>
</dbReference>
<gene>
    <name evidence="8" type="ORF">Wenmar_02563</name>
</gene>